<dbReference type="Proteomes" id="UP000323567">
    <property type="component" value="Unassembled WGS sequence"/>
</dbReference>
<evidence type="ECO:0000313" key="4">
    <source>
        <dbReference type="EMBL" id="KAA2371142.1"/>
    </source>
</evidence>
<reference evidence="4 5" key="1">
    <citation type="journal article" date="2019" name="Nat. Med.">
        <title>A library of human gut bacterial isolates paired with longitudinal multiomics data enables mechanistic microbiome research.</title>
        <authorList>
            <person name="Poyet M."/>
            <person name="Groussin M."/>
            <person name="Gibbons S.M."/>
            <person name="Avila-Pacheco J."/>
            <person name="Jiang X."/>
            <person name="Kearney S.M."/>
            <person name="Perrotta A.R."/>
            <person name="Berdy B."/>
            <person name="Zhao S."/>
            <person name="Lieberman T.D."/>
            <person name="Swanson P.K."/>
            <person name="Smith M."/>
            <person name="Roesemann S."/>
            <person name="Alexander J.E."/>
            <person name="Rich S.A."/>
            <person name="Livny J."/>
            <person name="Vlamakis H."/>
            <person name="Clish C."/>
            <person name="Bullock K."/>
            <person name="Deik A."/>
            <person name="Scott J."/>
            <person name="Pierce K.A."/>
            <person name="Xavier R.J."/>
            <person name="Alm E.J."/>
        </authorList>
    </citation>
    <scope>NUCLEOTIDE SEQUENCE [LARGE SCALE GENOMIC DNA]</scope>
    <source>
        <strain evidence="4 5">BIOML-A2</strain>
    </source>
</reference>
<proteinExistence type="inferred from homology"/>
<dbReference type="Pfam" id="PF22483">
    <property type="entry name" value="Mu-transpos_C_2"/>
    <property type="match status" value="1"/>
</dbReference>
<feature type="region of interest" description="Disordered" evidence="2">
    <location>
        <begin position="491"/>
        <end position="514"/>
    </location>
</feature>
<dbReference type="GO" id="GO:0015074">
    <property type="term" value="P:DNA integration"/>
    <property type="evidence" value="ECO:0007669"/>
    <property type="project" value="InterPro"/>
</dbReference>
<dbReference type="InterPro" id="IPR001584">
    <property type="entry name" value="Integrase_cat-core"/>
</dbReference>
<comment type="similarity">
    <text evidence="1">Belongs to the transposase IS21/IS408/IS1162 family.</text>
</comment>
<organism evidence="4 5">
    <name type="scientific">Alistipes shahii</name>
    <dbReference type="NCBI Taxonomy" id="328814"/>
    <lineage>
        <taxon>Bacteria</taxon>
        <taxon>Pseudomonadati</taxon>
        <taxon>Bacteroidota</taxon>
        <taxon>Bacteroidia</taxon>
        <taxon>Bacteroidales</taxon>
        <taxon>Rikenellaceae</taxon>
        <taxon>Alistipes</taxon>
    </lineage>
</organism>
<dbReference type="AlphaFoldDB" id="A0A5B3GD69"/>
<dbReference type="InterPro" id="IPR054353">
    <property type="entry name" value="IstA-like_C"/>
</dbReference>
<dbReference type="EMBL" id="VVXK01000004">
    <property type="protein sequence ID" value="KAA2371142.1"/>
    <property type="molecule type" value="Genomic_DNA"/>
</dbReference>
<sequence>MPNRPLKMNKLRTIIRLYTDRVGLRAIAEMARTSRNTVKKYVNKWNTLSLTYKEFLSKSDAELYALFCIEETPVESNPRIDALEAFLPSASKEMGRKGMTSHKQWERYRAAHPDGYSLTQFRVALRRYERISNPSMRMEHKAGDKLFVDYTGSKLWIYPPGEQPREVEVFVAILGCSLLTYVEAVESQRKEDFISACENAFYYYGGVPKAIVPDNLKSAVTKASRYEAILNTEFERFGEHYGVTVYPTRARSLKDKAHVENAVKLTYKDIFTVIEPLHCPDLRSLNIAIRAALEKHNNQNRPRRNYSRRDYFEDVEQEALGPLNPIRYQMKKHIVTTVDKYGYARLHEDIHYYSVPHTYIGKKVQLSYTVADVEIRYNYDIIAHHTRDRHNYRYTTVTEHLCPKHRAVMEWSPERFLQQAAAIHEDVEHYIRRILEKTRYQDQANKICSGILNFARKVGPDRLAAACRLADSYGKYSFREIQDILQNKSEAIDLPEEPADMPEHENIRGKEYYK</sequence>
<feature type="domain" description="Integrase catalytic" evidence="3">
    <location>
        <begin position="130"/>
        <end position="333"/>
    </location>
</feature>
<protein>
    <submittedName>
        <fullName evidence="4">IS21 family transposase</fullName>
    </submittedName>
</protein>
<dbReference type="PANTHER" id="PTHR35004">
    <property type="entry name" value="TRANSPOSASE RV3428C-RELATED"/>
    <property type="match status" value="1"/>
</dbReference>
<dbReference type="NCBIfam" id="NF033546">
    <property type="entry name" value="transpos_IS21"/>
    <property type="match status" value="1"/>
</dbReference>
<evidence type="ECO:0000313" key="5">
    <source>
        <dbReference type="Proteomes" id="UP000323567"/>
    </source>
</evidence>
<dbReference type="GO" id="GO:0003676">
    <property type="term" value="F:nucleic acid binding"/>
    <property type="evidence" value="ECO:0007669"/>
    <property type="project" value="InterPro"/>
</dbReference>
<dbReference type="PROSITE" id="PS50994">
    <property type="entry name" value="INTEGRASE"/>
    <property type="match status" value="1"/>
</dbReference>
<dbReference type="InterPro" id="IPR036397">
    <property type="entry name" value="RNaseH_sf"/>
</dbReference>
<dbReference type="Gene3D" id="3.30.420.10">
    <property type="entry name" value="Ribonuclease H-like superfamily/Ribonuclease H"/>
    <property type="match status" value="1"/>
</dbReference>
<evidence type="ECO:0000256" key="1">
    <source>
        <dbReference type="ARBA" id="ARBA00009277"/>
    </source>
</evidence>
<evidence type="ECO:0000259" key="3">
    <source>
        <dbReference type="PROSITE" id="PS50994"/>
    </source>
</evidence>
<evidence type="ECO:0000256" key="2">
    <source>
        <dbReference type="SAM" id="MobiDB-lite"/>
    </source>
</evidence>
<accession>A0A5B3GD69</accession>
<dbReference type="SUPFAM" id="SSF53098">
    <property type="entry name" value="Ribonuclease H-like"/>
    <property type="match status" value="1"/>
</dbReference>
<dbReference type="InterPro" id="IPR012337">
    <property type="entry name" value="RNaseH-like_sf"/>
</dbReference>
<dbReference type="PANTHER" id="PTHR35004:SF8">
    <property type="entry name" value="TRANSPOSASE RV3428C-RELATED"/>
    <property type="match status" value="1"/>
</dbReference>
<dbReference type="Pfam" id="PF00665">
    <property type="entry name" value="rve"/>
    <property type="match status" value="1"/>
</dbReference>
<name>A0A5B3GD69_9BACT</name>
<comment type="caution">
    <text evidence="4">The sequence shown here is derived from an EMBL/GenBank/DDBJ whole genome shotgun (WGS) entry which is preliminary data.</text>
</comment>
<feature type="compositionally biased region" description="Basic and acidic residues" evidence="2">
    <location>
        <begin position="501"/>
        <end position="514"/>
    </location>
</feature>
<gene>
    <name evidence="4" type="ORF">F2Y13_04095</name>
</gene>